<keyword evidence="5" id="KW-0347">Helicase</keyword>
<dbReference type="Gene3D" id="3.40.50.300">
    <property type="entry name" value="P-loop containing nucleotide triphosphate hydrolases"/>
    <property type="match status" value="1"/>
</dbReference>
<dbReference type="KEGG" id="dpp:DICPUDRAFT_97424"/>
<dbReference type="SUPFAM" id="SSF52540">
    <property type="entry name" value="P-loop containing nucleoside triphosphate hydrolases"/>
    <property type="match status" value="2"/>
</dbReference>
<dbReference type="PANTHER" id="PTHR10799">
    <property type="entry name" value="SNF2/RAD54 HELICASE FAMILY"/>
    <property type="match status" value="1"/>
</dbReference>
<evidence type="ECO:0000256" key="6">
    <source>
        <dbReference type="ARBA" id="ARBA00022840"/>
    </source>
</evidence>
<evidence type="ECO:0000313" key="15">
    <source>
        <dbReference type="Proteomes" id="UP000001064"/>
    </source>
</evidence>
<dbReference type="InterPro" id="IPR027417">
    <property type="entry name" value="P-loop_NTPase"/>
</dbReference>
<dbReference type="Pfam" id="PF00176">
    <property type="entry name" value="SNF2-rel_dom"/>
    <property type="match status" value="1"/>
</dbReference>
<dbReference type="InterPro" id="IPR014001">
    <property type="entry name" value="Helicase_ATP-bd"/>
</dbReference>
<evidence type="ECO:0000259" key="11">
    <source>
        <dbReference type="PROSITE" id="PS51192"/>
    </source>
</evidence>
<dbReference type="GO" id="GO:0005524">
    <property type="term" value="F:ATP binding"/>
    <property type="evidence" value="ECO:0007669"/>
    <property type="project" value="UniProtKB-KW"/>
</dbReference>
<reference evidence="15" key="1">
    <citation type="journal article" date="2011" name="Genome Biol.">
        <title>Comparative genomics of the social amoebae Dictyostelium discoideum and Dictyostelium purpureum.</title>
        <authorList>
            <consortium name="US DOE Joint Genome Institute (JGI-PGF)"/>
            <person name="Sucgang R."/>
            <person name="Kuo A."/>
            <person name="Tian X."/>
            <person name="Salerno W."/>
            <person name="Parikh A."/>
            <person name="Feasley C.L."/>
            <person name="Dalin E."/>
            <person name="Tu H."/>
            <person name="Huang E."/>
            <person name="Barry K."/>
            <person name="Lindquist E."/>
            <person name="Shapiro H."/>
            <person name="Bruce D."/>
            <person name="Schmutz J."/>
            <person name="Salamov A."/>
            <person name="Fey P."/>
            <person name="Gaudet P."/>
            <person name="Anjard C."/>
            <person name="Babu M.M."/>
            <person name="Basu S."/>
            <person name="Bushmanova Y."/>
            <person name="van der Wel H."/>
            <person name="Katoh-Kurasawa M."/>
            <person name="Dinh C."/>
            <person name="Coutinho P.M."/>
            <person name="Saito T."/>
            <person name="Elias M."/>
            <person name="Schaap P."/>
            <person name="Kay R.R."/>
            <person name="Henrissat B."/>
            <person name="Eichinger L."/>
            <person name="Rivero F."/>
            <person name="Putnam N.H."/>
            <person name="West C.M."/>
            <person name="Loomis W.F."/>
            <person name="Chisholm R.L."/>
            <person name="Shaulsky G."/>
            <person name="Strassmann J.E."/>
            <person name="Queller D.C."/>
            <person name="Kuspa A."/>
            <person name="Grigoriev I.V."/>
        </authorList>
    </citation>
    <scope>NUCLEOTIDE SEQUENCE [LARGE SCALE GENOMIC DNA]</scope>
    <source>
        <strain evidence="15">QSDP1</strain>
    </source>
</reference>
<proteinExistence type="inferred from homology"/>
<comment type="subcellular location">
    <subcellularLocation>
        <location evidence="1">Nucleus</location>
    </subcellularLocation>
</comment>
<dbReference type="STRING" id="5786.F0ZGL4"/>
<dbReference type="PROSITE" id="PS51194">
    <property type="entry name" value="HELICASE_CTER"/>
    <property type="match status" value="1"/>
</dbReference>
<dbReference type="InterPro" id="IPR001650">
    <property type="entry name" value="Helicase_C-like"/>
</dbReference>
<dbReference type="Pfam" id="PF08880">
    <property type="entry name" value="QLQ"/>
    <property type="match status" value="1"/>
</dbReference>
<dbReference type="InterPro" id="IPR029295">
    <property type="entry name" value="SnAC"/>
</dbReference>
<dbReference type="EMBL" id="GL871013">
    <property type="protein sequence ID" value="EGC36924.1"/>
    <property type="molecule type" value="Genomic_DNA"/>
</dbReference>
<dbReference type="InParanoid" id="F0ZGL4"/>
<evidence type="ECO:0000313" key="14">
    <source>
        <dbReference type="EMBL" id="EGC36924.1"/>
    </source>
</evidence>
<dbReference type="Gene3D" id="3.40.50.10810">
    <property type="entry name" value="Tandem AAA-ATPase domain"/>
    <property type="match status" value="1"/>
</dbReference>
<evidence type="ECO:0008006" key="16">
    <source>
        <dbReference type="Google" id="ProtNLM"/>
    </source>
</evidence>
<evidence type="ECO:0000259" key="12">
    <source>
        <dbReference type="PROSITE" id="PS51194"/>
    </source>
</evidence>
<dbReference type="GO" id="GO:0045944">
    <property type="term" value="P:positive regulation of transcription by RNA polymerase II"/>
    <property type="evidence" value="ECO:0000318"/>
    <property type="project" value="GO_Central"/>
</dbReference>
<comment type="similarity">
    <text evidence="2">Belongs to the SNF2/RAD54 helicase family.</text>
</comment>
<dbReference type="GO" id="GO:0005634">
    <property type="term" value="C:nucleus"/>
    <property type="evidence" value="ECO:0000318"/>
    <property type="project" value="GO_Central"/>
</dbReference>
<feature type="compositionally biased region" description="Acidic residues" evidence="10">
    <location>
        <begin position="1113"/>
        <end position="1137"/>
    </location>
</feature>
<dbReference type="GO" id="GO:0042393">
    <property type="term" value="F:histone binding"/>
    <property type="evidence" value="ECO:0007669"/>
    <property type="project" value="InterPro"/>
</dbReference>
<dbReference type="FunCoup" id="F0ZGL4">
    <property type="interactions" value="755"/>
</dbReference>
<keyword evidence="7" id="KW-0804">Transcription</keyword>
<dbReference type="OMA" id="PDSPFWI"/>
<protein>
    <recommendedName>
        <fullName evidence="16">SNF2-related domain-containing protein</fullName>
    </recommendedName>
</protein>
<dbReference type="GeneID" id="10503946"/>
<dbReference type="GO" id="GO:0140750">
    <property type="term" value="F:nucleosome array spacer activity"/>
    <property type="evidence" value="ECO:0000318"/>
    <property type="project" value="GO_Central"/>
</dbReference>
<dbReference type="RefSeq" id="XP_003286567.1">
    <property type="nucleotide sequence ID" value="XM_003286519.1"/>
</dbReference>
<evidence type="ECO:0000256" key="7">
    <source>
        <dbReference type="ARBA" id="ARBA00023015"/>
    </source>
</evidence>
<keyword evidence="6" id="KW-0067">ATP-binding</keyword>
<dbReference type="GO" id="GO:0016787">
    <property type="term" value="F:hydrolase activity"/>
    <property type="evidence" value="ECO:0007669"/>
    <property type="project" value="UniProtKB-KW"/>
</dbReference>
<evidence type="ECO:0000256" key="9">
    <source>
        <dbReference type="ARBA" id="ARBA00023242"/>
    </source>
</evidence>
<dbReference type="GO" id="GO:0003677">
    <property type="term" value="F:DNA binding"/>
    <property type="evidence" value="ECO:0000318"/>
    <property type="project" value="GO_Central"/>
</dbReference>
<dbReference type="Proteomes" id="UP000001064">
    <property type="component" value="Unassembled WGS sequence"/>
</dbReference>
<dbReference type="GO" id="GO:0003682">
    <property type="term" value="F:chromatin binding"/>
    <property type="evidence" value="ECO:0000318"/>
    <property type="project" value="GO_Central"/>
</dbReference>
<feature type="region of interest" description="Disordered" evidence="10">
    <location>
        <begin position="1084"/>
        <end position="1281"/>
    </location>
</feature>
<feature type="domain" description="Helicase C-terminal" evidence="12">
    <location>
        <begin position="796"/>
        <end position="956"/>
    </location>
</feature>
<dbReference type="SMART" id="SM00490">
    <property type="entry name" value="HELICc"/>
    <property type="match status" value="1"/>
</dbReference>
<sequence length="1281" mass="148245">MAPNVPEVTMENTNTDINTNTNTTINSNMLDDLNLNIELFRAQVESYKYISRNLPIPPYLLQKMGPILERAPVQSFTEELANLKYYPRGLIKYDTTNNVPITTNTMEYQHLSNLRLAQKHEKDQLKLFQIQQQQEEEEEKLKQAQQLNKSNNNNSNKITEIEDNEEEVINKPMLPTGVYSSLIPPVESIKGLPEAIQAINERDIKIQAKVLIRIDELKEIPIHCLPPEARIRSQIEAKQLRLLELQRKLRHDIASEMEDQVLIRSLRFNEDDNLFVRPIPRVISSPSEIIFDTDVSTQIPESVIATNKKKFFEALFTHARDFKDFHSKKKISRKLINALQGFMKEKERKEAERLAKERIRLLKARDTEGYRDLLAKTKNERLEMLLGETDSLLQSIHSLMEKEQIEKREREAERERMEIEKANSDDIADANNSNNGEPSQPIASITSPIISTTTILSKKSSHLVIEQPDLMTGGKLKEYQVTGLEWLVSLYNRNLNGILADEMGLGKTVQTIAFISFLYERMNVREPFLVVAPLSTISNWSSEFIRWSPKLHVIVYKGKQEERKEVFRQIPKNGFVVIITSFEYIIKDKNRLGKLDWVYIIIDEGHRIKNKNSKLSLQLRQYKSKHRLLLTGTPLQNDLSELWALLNFLLPSIFNSADTFEHWFNAPFQNQSKSKSLINVNEEEQLIIINRLHQVLRFFLLRRLKSDVESQLPDKKEKVIKCNLSALQIAMYRSLVEYGVLPVDPDSKEGRAGRLKMKGFNNIVKQLQKICNHPYLFKEEWDINEDLIRSSGKFDTMDQILTKMHASKHRVLIFTQMTEVINLMEEYFSLKEWTYLRLDGSTKPEERAHLVVEWNRPDSPFWIFVLSTHAGGLGMNLQTADTVIIFDSDWNPQMDLQAQDRCHRIGQTNAVNVYRLISANSIEEKILERATDKLEIDAKIIQAGMFNTHSNDQERRAKLEQFLHGFPSNTADEVPVDLKEINTLIARDDDEFIQFQEMDKEKAKRDLAESKKNKKPIKPRLMIEKELPEWVLQTPVIEKDEDLIGKRRQTAVASVNNFVHDDLTDNQYARMIEKGMTLEQYKAHLDSKKKKKKGLSTSTPKSKRGRKKKAGSDDEEEEEEDDDDDLISSDEEGEEETIQAPKRVFASRRLTPQQRKLQREDQDQEQDQDQETDKKYSDDENEDVLIDGDNNNINENKNDNQTISHNNESNNIIVSEDPNANGESTEKRKRGRPRLSSTGSNSSNNSNNSDNNDTNTNTPAKRKFEEIKKPNTSPKPSKKSK</sequence>
<feature type="region of interest" description="Disordered" evidence="10">
    <location>
        <begin position="403"/>
        <end position="444"/>
    </location>
</feature>
<dbReference type="FunFam" id="3.40.50.10810:FF:000015">
    <property type="entry name" value="lymphoid-specific helicase isoform X1"/>
    <property type="match status" value="1"/>
</dbReference>
<dbReference type="GO" id="GO:0004386">
    <property type="term" value="F:helicase activity"/>
    <property type="evidence" value="ECO:0007669"/>
    <property type="project" value="UniProtKB-KW"/>
</dbReference>
<evidence type="ECO:0000256" key="4">
    <source>
        <dbReference type="ARBA" id="ARBA00022801"/>
    </source>
</evidence>
<name>F0ZGL4_DICPU</name>
<evidence type="ECO:0000259" key="13">
    <source>
        <dbReference type="PROSITE" id="PS51666"/>
    </source>
</evidence>
<keyword evidence="7" id="KW-0805">Transcription regulation</keyword>
<dbReference type="OrthoDB" id="5857104at2759"/>
<evidence type="ECO:0000256" key="2">
    <source>
        <dbReference type="ARBA" id="ARBA00007025"/>
    </source>
</evidence>
<keyword evidence="4" id="KW-0378">Hydrolase</keyword>
<dbReference type="InterPro" id="IPR000330">
    <property type="entry name" value="SNF2_N"/>
</dbReference>
<keyword evidence="3" id="KW-0547">Nucleotide-binding</keyword>
<feature type="compositionally biased region" description="Basic and acidic residues" evidence="10">
    <location>
        <begin position="403"/>
        <end position="424"/>
    </location>
</feature>
<dbReference type="InterPro" id="IPR014978">
    <property type="entry name" value="Gln-Leu-Gln_QLQ"/>
</dbReference>
<dbReference type="PROSITE" id="PS51666">
    <property type="entry name" value="QLQ"/>
    <property type="match status" value="1"/>
</dbReference>
<dbReference type="PROSITE" id="PS51192">
    <property type="entry name" value="HELICASE_ATP_BIND_1"/>
    <property type="match status" value="1"/>
</dbReference>
<keyword evidence="15" id="KW-1185">Reference proteome</keyword>
<feature type="domain" description="QLQ" evidence="13">
    <location>
        <begin position="31"/>
        <end position="66"/>
    </location>
</feature>
<evidence type="ECO:0000256" key="8">
    <source>
        <dbReference type="ARBA" id="ARBA00023054"/>
    </source>
</evidence>
<evidence type="ECO:0000256" key="10">
    <source>
        <dbReference type="SAM" id="MobiDB-lite"/>
    </source>
</evidence>
<organism evidence="14 15">
    <name type="scientific">Dictyostelium purpureum</name>
    <name type="common">Slime mold</name>
    <dbReference type="NCBI Taxonomy" id="5786"/>
    <lineage>
        <taxon>Eukaryota</taxon>
        <taxon>Amoebozoa</taxon>
        <taxon>Evosea</taxon>
        <taxon>Eumycetozoa</taxon>
        <taxon>Dictyostelia</taxon>
        <taxon>Dictyosteliales</taxon>
        <taxon>Dictyosteliaceae</taxon>
        <taxon>Dictyostelium</taxon>
    </lineage>
</organism>
<dbReference type="InterPro" id="IPR049730">
    <property type="entry name" value="SNF2/RAD54-like_C"/>
</dbReference>
<gene>
    <name evidence="14" type="ORF">DICPUDRAFT_97424</name>
</gene>
<accession>F0ZGL4</accession>
<dbReference type="SMART" id="SM00487">
    <property type="entry name" value="DEXDc"/>
    <property type="match status" value="1"/>
</dbReference>
<dbReference type="InterPro" id="IPR038718">
    <property type="entry name" value="SNF2-like_sf"/>
</dbReference>
<feature type="compositionally biased region" description="Low complexity" evidence="10">
    <location>
        <begin position="1236"/>
        <end position="1258"/>
    </location>
</feature>
<evidence type="ECO:0000256" key="5">
    <source>
        <dbReference type="ARBA" id="ARBA00022806"/>
    </source>
</evidence>
<dbReference type="GO" id="GO:0031507">
    <property type="term" value="P:heterochromatin formation"/>
    <property type="evidence" value="ECO:0000318"/>
    <property type="project" value="GO_Central"/>
</dbReference>
<feature type="compositionally biased region" description="Low complexity" evidence="10">
    <location>
        <begin position="143"/>
        <end position="157"/>
    </location>
</feature>
<feature type="domain" description="Helicase ATP-binding" evidence="11">
    <location>
        <begin position="488"/>
        <end position="652"/>
    </location>
</feature>
<keyword evidence="9" id="KW-0539">Nucleus</keyword>
<dbReference type="SMART" id="SM01314">
    <property type="entry name" value="SnAC"/>
    <property type="match status" value="1"/>
</dbReference>
<dbReference type="eggNOG" id="KOG0386">
    <property type="taxonomic scope" value="Eukaryota"/>
</dbReference>
<evidence type="ECO:0000256" key="3">
    <source>
        <dbReference type="ARBA" id="ARBA00022741"/>
    </source>
</evidence>
<dbReference type="GO" id="GO:0000785">
    <property type="term" value="C:chromatin"/>
    <property type="evidence" value="ECO:0000318"/>
    <property type="project" value="GO_Central"/>
</dbReference>
<evidence type="ECO:0000256" key="1">
    <source>
        <dbReference type="ARBA" id="ARBA00004123"/>
    </source>
</evidence>
<keyword evidence="8" id="KW-0175">Coiled coil</keyword>
<dbReference type="Pfam" id="PF00271">
    <property type="entry name" value="Helicase_C"/>
    <property type="match status" value="1"/>
</dbReference>
<feature type="compositionally biased region" description="Low complexity" evidence="10">
    <location>
        <begin position="429"/>
        <end position="444"/>
    </location>
</feature>
<dbReference type="VEuPathDB" id="AmoebaDB:DICPUDRAFT_97424"/>
<dbReference type="CDD" id="cd18793">
    <property type="entry name" value="SF2_C_SNF"/>
    <property type="match status" value="1"/>
</dbReference>
<feature type="compositionally biased region" description="Polar residues" evidence="10">
    <location>
        <begin position="1201"/>
        <end position="1213"/>
    </location>
</feature>
<feature type="region of interest" description="Disordered" evidence="10">
    <location>
        <begin position="140"/>
        <end position="160"/>
    </location>
</feature>